<dbReference type="eggNOG" id="ENOG502QSKZ">
    <property type="taxonomic scope" value="Eukaryota"/>
</dbReference>
<dbReference type="GO" id="GO:0006355">
    <property type="term" value="P:regulation of DNA-templated transcription"/>
    <property type="evidence" value="ECO:0007669"/>
    <property type="project" value="InterPro"/>
</dbReference>
<evidence type="ECO:0000313" key="2">
    <source>
        <dbReference type="Proteomes" id="UP001652600"/>
    </source>
</evidence>
<dbReference type="RefSeq" id="XP_008445225.1">
    <property type="nucleotide sequence ID" value="XM_008447003.2"/>
</dbReference>
<dbReference type="Proteomes" id="UP001652600">
    <property type="component" value="Chromosome 3"/>
</dbReference>
<keyword evidence="2" id="KW-1185">Reference proteome</keyword>
<dbReference type="InParanoid" id="A0A1S3BC56"/>
<dbReference type="PANTHER" id="PTHR35300">
    <property type="entry name" value="COACTIVATOR CBP, KIX DOMAIN-CONTAINING PROTEIN-RELATED"/>
    <property type="match status" value="1"/>
</dbReference>
<dbReference type="GeneID" id="103488315"/>
<dbReference type="RefSeq" id="XP_050938142.1">
    <property type="nucleotide sequence ID" value="XM_051082185.1"/>
</dbReference>
<protein>
    <submittedName>
        <fullName evidence="3 4">Uncharacterized protein LOC103488315 isoform X1</fullName>
    </submittedName>
    <submittedName>
        <fullName evidence="5">Uncharacterized protein LOC103488315 isoform X2</fullName>
    </submittedName>
</protein>
<dbReference type="FunCoup" id="A0A1S3BC56">
    <property type="interactions" value="4"/>
</dbReference>
<accession>A0A1S3BC56</accession>
<dbReference type="KEGG" id="cmo:103488315"/>
<dbReference type="InterPro" id="IPR036529">
    <property type="entry name" value="KIX_dom_sf"/>
</dbReference>
<organism evidence="2 3">
    <name type="scientific">Cucumis melo</name>
    <name type="common">Muskmelon</name>
    <dbReference type="NCBI Taxonomy" id="3656"/>
    <lineage>
        <taxon>Eukaryota</taxon>
        <taxon>Viridiplantae</taxon>
        <taxon>Streptophyta</taxon>
        <taxon>Embryophyta</taxon>
        <taxon>Tracheophyta</taxon>
        <taxon>Spermatophyta</taxon>
        <taxon>Magnoliopsida</taxon>
        <taxon>eudicotyledons</taxon>
        <taxon>Gunneridae</taxon>
        <taxon>Pentapetalae</taxon>
        <taxon>rosids</taxon>
        <taxon>fabids</taxon>
        <taxon>Cucurbitales</taxon>
        <taxon>Cucurbitaceae</taxon>
        <taxon>Benincaseae</taxon>
        <taxon>Cucumis</taxon>
    </lineage>
</organism>
<dbReference type="PANTHER" id="PTHR35300:SF5">
    <property type="entry name" value="HISTONE ACETYLTRANSFERASE"/>
    <property type="match status" value="1"/>
</dbReference>
<proteinExistence type="predicted"/>
<keyword evidence="1" id="KW-0539">Nucleus</keyword>
<dbReference type="RefSeq" id="XP_050938141.1">
    <property type="nucleotide sequence ID" value="XM_051082184.1"/>
</dbReference>
<sequence length="393" mass="43927">MPRPGPRPYECVRRAWHSDRHQPIRGSLIQQIFRVVHEIHNSSTKKNKEWQEVLPVVVLKAEEILYSKASSEAEYMDFGTLRYRLLDAINTIIRLDESTETGDFLQPCIEAALNLGCTPRKASRSQRNNVSTYYLSPRNQESPMLMKTSQGAVNSSRCVPYCWSLAKSVDNGMSNSGFRFQSFLPAHNSTSGKFPAFSSSHGLIGNDLPPSRFSVYPLYYGNGVQWQGQHSGFKIAPSPVSINVDSTNGGVMGKTKAYCTMAANGITQNEVMYSFTSPCDDECDLALRLGPFSASISRCENKASLGVLKVGSGSSLKETRTEDCFQVMERKFPLFSMRNAYGISEHDTWGQSLEGECVDPDTRMRKRKADFSDSLKERHFSLLPKLSSSRFIG</sequence>
<reference evidence="3" key="1">
    <citation type="submission" date="2025-04" db="UniProtKB">
        <authorList>
            <consortium name="RefSeq"/>
        </authorList>
    </citation>
    <scope>IDENTIFICATION</scope>
    <source>
        <tissue evidence="4 5">Stem</tissue>
    </source>
</reference>
<name>A0A1S3BC56_CUCME</name>
<dbReference type="AlphaFoldDB" id="A0A1S3BC56"/>
<evidence type="ECO:0000313" key="3">
    <source>
        <dbReference type="RefSeq" id="XP_008445225.1"/>
    </source>
</evidence>
<dbReference type="GO" id="GO:0003712">
    <property type="term" value="F:transcription coregulator activity"/>
    <property type="evidence" value="ECO:0007669"/>
    <property type="project" value="InterPro"/>
</dbReference>
<gene>
    <name evidence="3 4 5" type="primary">LOC103488315</name>
</gene>
<evidence type="ECO:0000256" key="1">
    <source>
        <dbReference type="ARBA" id="ARBA00023242"/>
    </source>
</evidence>
<dbReference type="Gene3D" id="1.10.246.20">
    <property type="entry name" value="Coactivator CBP, KIX domain"/>
    <property type="match status" value="1"/>
</dbReference>
<evidence type="ECO:0000313" key="5">
    <source>
        <dbReference type="RefSeq" id="XP_050938142.1"/>
    </source>
</evidence>
<evidence type="ECO:0000313" key="4">
    <source>
        <dbReference type="RefSeq" id="XP_050938141.1"/>
    </source>
</evidence>